<evidence type="ECO:0000259" key="1">
    <source>
        <dbReference type="Pfam" id="PF01370"/>
    </source>
</evidence>
<comment type="caution">
    <text evidence="2">The sequence shown here is derived from an EMBL/GenBank/DDBJ whole genome shotgun (WGS) entry which is preliminary data.</text>
</comment>
<proteinExistence type="predicted"/>
<evidence type="ECO:0000313" key="2">
    <source>
        <dbReference type="EMBL" id="MPM04243.1"/>
    </source>
</evidence>
<sequence>MIRIGITGQTGFLGTHLFNTLGLYPDRFIRIPFSDEYFTDQDKLRSFVCQCDVIVHLAAVIRHAEPVLLKEINIRLVYKLIEAMEAEEVAPYGYTVGRKNYGVS</sequence>
<protein>
    <recommendedName>
        <fullName evidence="1">NAD-dependent epimerase/dehydratase domain-containing protein</fullName>
    </recommendedName>
</protein>
<dbReference type="Gene3D" id="3.40.50.720">
    <property type="entry name" value="NAD(P)-binding Rossmann-like Domain"/>
    <property type="match status" value="1"/>
</dbReference>
<name>A0A644WPL4_9ZZZZ</name>
<accession>A0A644WPL4</accession>
<dbReference type="EMBL" id="VSSQ01001021">
    <property type="protein sequence ID" value="MPM04243.1"/>
    <property type="molecule type" value="Genomic_DNA"/>
</dbReference>
<feature type="domain" description="NAD-dependent epimerase/dehydratase" evidence="1">
    <location>
        <begin position="6"/>
        <end position="90"/>
    </location>
</feature>
<dbReference type="Pfam" id="PF01370">
    <property type="entry name" value="Epimerase"/>
    <property type="match status" value="1"/>
</dbReference>
<organism evidence="2">
    <name type="scientific">bioreactor metagenome</name>
    <dbReference type="NCBI Taxonomy" id="1076179"/>
    <lineage>
        <taxon>unclassified sequences</taxon>
        <taxon>metagenomes</taxon>
        <taxon>ecological metagenomes</taxon>
    </lineage>
</organism>
<dbReference type="InterPro" id="IPR036291">
    <property type="entry name" value="NAD(P)-bd_dom_sf"/>
</dbReference>
<dbReference type="AlphaFoldDB" id="A0A644WPL4"/>
<reference evidence="2" key="1">
    <citation type="submission" date="2019-08" db="EMBL/GenBank/DDBJ databases">
        <authorList>
            <person name="Kucharzyk K."/>
            <person name="Murdoch R.W."/>
            <person name="Higgins S."/>
            <person name="Loffler F."/>
        </authorList>
    </citation>
    <scope>NUCLEOTIDE SEQUENCE</scope>
</reference>
<dbReference type="InterPro" id="IPR001509">
    <property type="entry name" value="Epimerase_deHydtase"/>
</dbReference>
<gene>
    <name evidence="2" type="ORF">SDC9_50518</name>
</gene>
<dbReference type="SUPFAM" id="SSF51735">
    <property type="entry name" value="NAD(P)-binding Rossmann-fold domains"/>
    <property type="match status" value="1"/>
</dbReference>